<evidence type="ECO:0000256" key="10">
    <source>
        <dbReference type="ARBA" id="ARBA00023125"/>
    </source>
</evidence>
<dbReference type="Gene3D" id="3.30.160.70">
    <property type="entry name" value="Methylated DNA-protein cysteine methyltransferase domain"/>
    <property type="match status" value="1"/>
</dbReference>
<dbReference type="OrthoDB" id="9802228at2"/>
<dbReference type="PANTHER" id="PTHR10815">
    <property type="entry name" value="METHYLATED-DNA--PROTEIN-CYSTEINE METHYLTRANSFERASE"/>
    <property type="match status" value="1"/>
</dbReference>
<evidence type="ECO:0000256" key="12">
    <source>
        <dbReference type="ARBA" id="ARBA00023163"/>
    </source>
</evidence>
<dbReference type="SUPFAM" id="SSF46767">
    <property type="entry name" value="Methylated DNA-protein cysteine methyltransferase, C-terminal domain"/>
    <property type="match status" value="1"/>
</dbReference>
<keyword evidence="8 16" id="KW-0862">Zinc</keyword>
<dbReference type="Pfam" id="PF02805">
    <property type="entry name" value="Ada_Zn_binding"/>
    <property type="match status" value="1"/>
</dbReference>
<evidence type="ECO:0000256" key="5">
    <source>
        <dbReference type="ARBA" id="ARBA00022679"/>
    </source>
</evidence>
<dbReference type="GO" id="GO:0003908">
    <property type="term" value="F:methylated-DNA-[protein]-cysteine S-methyltransferase activity"/>
    <property type="evidence" value="ECO:0007669"/>
    <property type="project" value="UniProtKB-EC"/>
</dbReference>
<evidence type="ECO:0000256" key="6">
    <source>
        <dbReference type="ARBA" id="ARBA00022723"/>
    </source>
</evidence>
<keyword evidence="5 18" id="KW-0808">Transferase</keyword>
<feature type="active site" description="Nucleophile; methyl group acceptor from methylphosphotriester" evidence="15">
    <location>
        <position position="43"/>
    </location>
</feature>
<evidence type="ECO:0000313" key="19">
    <source>
        <dbReference type="Proteomes" id="UP000246569"/>
    </source>
</evidence>
<keyword evidence="6 16" id="KW-0479">Metal-binding</keyword>
<dbReference type="PANTHER" id="PTHR10815:SF14">
    <property type="entry name" value="BIFUNCTIONAL TRANSCRIPTIONAL ACTIVATOR_DNA REPAIR ENZYME ADA"/>
    <property type="match status" value="1"/>
</dbReference>
<feature type="active site" description="Nucleophile; methyl group acceptor from either O6-methylguanine or O4-methylthymine" evidence="15">
    <location>
        <position position="327"/>
    </location>
</feature>
<accession>A0A317MS27</accession>
<dbReference type="EC" id="2.1.1.63" evidence="3"/>
<comment type="cofactor">
    <cofactor evidence="16">
        <name>Zn(2+)</name>
        <dbReference type="ChEBI" id="CHEBI:29105"/>
    </cofactor>
    <text evidence="16">Binds 1 zinc ion per subunit.</text>
</comment>
<dbReference type="Pfam" id="PF01035">
    <property type="entry name" value="DNA_binding_1"/>
    <property type="match status" value="1"/>
</dbReference>
<dbReference type="SUPFAM" id="SSF46689">
    <property type="entry name" value="Homeodomain-like"/>
    <property type="match status" value="1"/>
</dbReference>
<dbReference type="SUPFAM" id="SSF53155">
    <property type="entry name" value="Methylated DNA-protein cysteine methyltransferase domain"/>
    <property type="match status" value="1"/>
</dbReference>
<dbReference type="RefSeq" id="WP_110019404.1">
    <property type="nucleotide sequence ID" value="NZ_QGTJ01000009.1"/>
</dbReference>
<dbReference type="NCBIfam" id="NF011964">
    <property type="entry name" value="PRK15435.1"/>
    <property type="match status" value="1"/>
</dbReference>
<keyword evidence="7" id="KW-0227">DNA damage</keyword>
<evidence type="ECO:0000256" key="16">
    <source>
        <dbReference type="PIRSR" id="PIRSR000409-3"/>
    </source>
</evidence>
<dbReference type="EMBL" id="QGTJ01000009">
    <property type="protein sequence ID" value="PWV59791.1"/>
    <property type="molecule type" value="Genomic_DNA"/>
</dbReference>
<dbReference type="Pfam" id="PF12833">
    <property type="entry name" value="HTH_18"/>
    <property type="match status" value="1"/>
</dbReference>
<organism evidence="18 19">
    <name type="scientific">Plasticicumulans acidivorans</name>
    <dbReference type="NCBI Taxonomy" id="886464"/>
    <lineage>
        <taxon>Bacteria</taxon>
        <taxon>Pseudomonadati</taxon>
        <taxon>Pseudomonadota</taxon>
        <taxon>Gammaproteobacteria</taxon>
        <taxon>Candidatus Competibacteraceae</taxon>
        <taxon>Plasticicumulans</taxon>
    </lineage>
</organism>
<keyword evidence="11" id="KW-0010">Activator</keyword>
<gene>
    <name evidence="18" type="ORF">C7443_10944</name>
</gene>
<comment type="caution">
    <text evidence="18">The sequence shown here is derived from an EMBL/GenBank/DDBJ whole genome shotgun (WGS) entry which is preliminary data.</text>
</comment>
<feature type="binding site" evidence="16">
    <location>
        <position position="43"/>
    </location>
    <ligand>
        <name>Zn(2+)</name>
        <dbReference type="ChEBI" id="CHEBI:29105"/>
    </ligand>
</feature>
<evidence type="ECO:0000256" key="1">
    <source>
        <dbReference type="ARBA" id="ARBA00001286"/>
    </source>
</evidence>
<evidence type="ECO:0000256" key="3">
    <source>
        <dbReference type="ARBA" id="ARBA00011918"/>
    </source>
</evidence>
<dbReference type="GO" id="GO:0043565">
    <property type="term" value="F:sequence-specific DNA binding"/>
    <property type="evidence" value="ECO:0007669"/>
    <property type="project" value="InterPro"/>
</dbReference>
<dbReference type="SMART" id="SM00342">
    <property type="entry name" value="HTH_ARAC"/>
    <property type="match status" value="1"/>
</dbReference>
<dbReference type="PROSITE" id="PS01124">
    <property type="entry name" value="HTH_ARAC_FAMILY_2"/>
    <property type="match status" value="1"/>
</dbReference>
<protein>
    <recommendedName>
        <fullName evidence="3">methylated-DNA--[protein]-cysteine S-methyltransferase</fullName>
        <ecNumber evidence="3">2.1.1.63</ecNumber>
    </recommendedName>
</protein>
<evidence type="ECO:0000256" key="14">
    <source>
        <dbReference type="ARBA" id="ARBA00049348"/>
    </source>
</evidence>
<evidence type="ECO:0000256" key="9">
    <source>
        <dbReference type="ARBA" id="ARBA00023015"/>
    </source>
</evidence>
<keyword evidence="13" id="KW-0234">DNA repair</keyword>
<evidence type="ECO:0000256" key="13">
    <source>
        <dbReference type="ARBA" id="ARBA00023204"/>
    </source>
</evidence>
<keyword evidence="9" id="KW-0805">Transcription regulation</keyword>
<keyword evidence="19" id="KW-1185">Reference proteome</keyword>
<dbReference type="InterPro" id="IPR009057">
    <property type="entry name" value="Homeodomain-like_sf"/>
</dbReference>
<dbReference type="InterPro" id="IPR001497">
    <property type="entry name" value="MethylDNA_cys_MeTrfase_AS"/>
</dbReference>
<evidence type="ECO:0000256" key="11">
    <source>
        <dbReference type="ARBA" id="ARBA00023159"/>
    </source>
</evidence>
<dbReference type="NCBIfam" id="TIGR00589">
    <property type="entry name" value="ogt"/>
    <property type="match status" value="1"/>
</dbReference>
<dbReference type="InterPro" id="IPR018060">
    <property type="entry name" value="HTH_AraC"/>
</dbReference>
<keyword evidence="12" id="KW-0804">Transcription</keyword>
<dbReference type="AlphaFoldDB" id="A0A317MS27"/>
<dbReference type="FunFam" id="3.40.10.10:FF:000001">
    <property type="entry name" value="DNA-3-methyladenine glycosylase 2"/>
    <property type="match status" value="1"/>
</dbReference>
<evidence type="ECO:0000313" key="18">
    <source>
        <dbReference type="EMBL" id="PWV59791.1"/>
    </source>
</evidence>
<dbReference type="InterPro" id="IPR014048">
    <property type="entry name" value="MethylDNA_cys_MeTrfase_DNA-bd"/>
</dbReference>
<feature type="binding site" evidence="16">
    <location>
        <position position="47"/>
    </location>
    <ligand>
        <name>Zn(2+)</name>
        <dbReference type="ChEBI" id="CHEBI:29105"/>
    </ligand>
</feature>
<feature type="binding site" evidence="16">
    <location>
        <position position="77"/>
    </location>
    <ligand>
        <name>Zn(2+)</name>
        <dbReference type="ChEBI" id="CHEBI:29105"/>
    </ligand>
</feature>
<proteinExistence type="inferred from homology"/>
<dbReference type="GO" id="GO:0003700">
    <property type="term" value="F:DNA-binding transcription factor activity"/>
    <property type="evidence" value="ECO:0007669"/>
    <property type="project" value="InterPro"/>
</dbReference>
<keyword evidence="4 18" id="KW-0489">Methyltransferase</keyword>
<dbReference type="InterPro" id="IPR016221">
    <property type="entry name" value="Bifunct_regulatory_prot_Ada"/>
</dbReference>
<name>A0A317MS27_9GAMM</name>
<dbReference type="GO" id="GO:0032259">
    <property type="term" value="P:methylation"/>
    <property type="evidence" value="ECO:0007669"/>
    <property type="project" value="UniProtKB-KW"/>
</dbReference>
<comment type="similarity">
    <text evidence="2">Belongs to the MGMT family.</text>
</comment>
<dbReference type="GO" id="GO:0006307">
    <property type="term" value="P:DNA alkylation repair"/>
    <property type="evidence" value="ECO:0007669"/>
    <property type="project" value="UniProtKB-ARBA"/>
</dbReference>
<comment type="catalytic activity">
    <reaction evidence="1">
        <text>a 4-O-methyl-thymidine in DNA + L-cysteinyl-[protein] = a thymidine in DNA + S-methyl-L-cysteinyl-[protein]</text>
        <dbReference type="Rhea" id="RHEA:53428"/>
        <dbReference type="Rhea" id="RHEA-COMP:10131"/>
        <dbReference type="Rhea" id="RHEA-COMP:10132"/>
        <dbReference type="Rhea" id="RHEA-COMP:13555"/>
        <dbReference type="Rhea" id="RHEA-COMP:13556"/>
        <dbReference type="ChEBI" id="CHEBI:29950"/>
        <dbReference type="ChEBI" id="CHEBI:82612"/>
        <dbReference type="ChEBI" id="CHEBI:137386"/>
        <dbReference type="ChEBI" id="CHEBI:137387"/>
        <dbReference type="EC" id="2.1.1.63"/>
    </reaction>
</comment>
<dbReference type="InterPro" id="IPR036631">
    <property type="entry name" value="MGMT_N_sf"/>
</dbReference>
<dbReference type="Gene3D" id="3.40.10.10">
    <property type="entry name" value="DNA Methylphosphotriester Repair Domain"/>
    <property type="match status" value="1"/>
</dbReference>
<dbReference type="SUPFAM" id="SSF57884">
    <property type="entry name" value="Ada DNA repair protein, N-terminal domain (N-Ada 10)"/>
    <property type="match status" value="1"/>
</dbReference>
<dbReference type="Gene3D" id="1.10.10.10">
    <property type="entry name" value="Winged helix-like DNA-binding domain superfamily/Winged helix DNA-binding domain"/>
    <property type="match status" value="1"/>
</dbReference>
<dbReference type="GO" id="GO:0008270">
    <property type="term" value="F:zinc ion binding"/>
    <property type="evidence" value="ECO:0007669"/>
    <property type="project" value="InterPro"/>
</dbReference>
<evidence type="ECO:0000256" key="15">
    <source>
        <dbReference type="PIRSR" id="PIRSR000409-1"/>
    </source>
</evidence>
<evidence type="ECO:0000259" key="17">
    <source>
        <dbReference type="PROSITE" id="PS01124"/>
    </source>
</evidence>
<dbReference type="PIRSF" id="PIRSF000409">
    <property type="entry name" value="Ada"/>
    <property type="match status" value="1"/>
</dbReference>
<dbReference type="InterPro" id="IPR035451">
    <property type="entry name" value="Ada-like_dom_sf"/>
</dbReference>
<dbReference type="FunFam" id="1.10.10.10:FF:000214">
    <property type="entry name" value="Methylated-DNA--protein-cysteine methyltransferase"/>
    <property type="match status" value="1"/>
</dbReference>
<evidence type="ECO:0000256" key="2">
    <source>
        <dbReference type="ARBA" id="ARBA00008711"/>
    </source>
</evidence>
<reference evidence="18 19" key="1">
    <citation type="submission" date="2018-05" db="EMBL/GenBank/DDBJ databases">
        <title>Genomic Encyclopedia of Type Strains, Phase IV (KMG-IV): sequencing the most valuable type-strain genomes for metagenomic binning, comparative biology and taxonomic classification.</title>
        <authorList>
            <person name="Goeker M."/>
        </authorList>
    </citation>
    <scope>NUCLEOTIDE SEQUENCE [LARGE SCALE GENOMIC DNA]</scope>
    <source>
        <strain evidence="18 19">DSM 23606</strain>
    </source>
</reference>
<dbReference type="Proteomes" id="UP000246569">
    <property type="component" value="Unassembled WGS sequence"/>
</dbReference>
<comment type="catalytic activity">
    <reaction evidence="14">
        <text>a 6-O-methyl-2'-deoxyguanosine in DNA + L-cysteinyl-[protein] = S-methyl-L-cysteinyl-[protein] + a 2'-deoxyguanosine in DNA</text>
        <dbReference type="Rhea" id="RHEA:24000"/>
        <dbReference type="Rhea" id="RHEA-COMP:10131"/>
        <dbReference type="Rhea" id="RHEA-COMP:10132"/>
        <dbReference type="Rhea" id="RHEA-COMP:11367"/>
        <dbReference type="Rhea" id="RHEA-COMP:11368"/>
        <dbReference type="ChEBI" id="CHEBI:29950"/>
        <dbReference type="ChEBI" id="CHEBI:82612"/>
        <dbReference type="ChEBI" id="CHEBI:85445"/>
        <dbReference type="ChEBI" id="CHEBI:85448"/>
        <dbReference type="EC" id="2.1.1.63"/>
    </reaction>
</comment>
<dbReference type="InterPro" id="IPR036388">
    <property type="entry name" value="WH-like_DNA-bd_sf"/>
</dbReference>
<evidence type="ECO:0000256" key="7">
    <source>
        <dbReference type="ARBA" id="ARBA00022763"/>
    </source>
</evidence>
<dbReference type="InterPro" id="IPR004026">
    <property type="entry name" value="Ada_DNA_repair_Zn-bd"/>
</dbReference>
<dbReference type="InterPro" id="IPR036217">
    <property type="entry name" value="MethylDNA_cys_MeTrfase_DNAb"/>
</dbReference>
<feature type="binding site" evidence="16">
    <location>
        <position position="74"/>
    </location>
    <ligand>
        <name>Zn(2+)</name>
        <dbReference type="ChEBI" id="CHEBI:29105"/>
    </ligand>
</feature>
<keyword evidence="10" id="KW-0238">DNA-binding</keyword>
<feature type="domain" description="HTH araC/xylS-type" evidence="17">
    <location>
        <begin position="89"/>
        <end position="189"/>
    </location>
</feature>
<sequence>MARQADRLAAQTLADPRWAAVLARDAQADGSFYYAVSSTGVYCRPSCAARTPRPQNVRFFTSTEQAEQAGFRPCRRCKPDQPAPAQQQAVLVAELCRHIEQAAQPPTLAELAQHCGLSRFHLLRVFKAVTGMTPLAYARQRRAARLREQLDSEARVTDAIYAAGYASSGRFYEESTQVLGMTASRYRAGGEAERIRFGVGECSLGAILVAASARGVCAILLGDDAEALTRELQQRFSKAELIGGDAEFEQWMAQVIGFVEAPRRGLELPLDVRGTAFQRRVWQALQAIPVGSTLSYSELAERIGAPSAARAVAGACAANALAVAIPCHRVVRQDGSLSGYRWGIERKRALQQREAES</sequence>
<dbReference type="PROSITE" id="PS00374">
    <property type="entry name" value="MGMT"/>
    <property type="match status" value="1"/>
</dbReference>
<dbReference type="CDD" id="cd06445">
    <property type="entry name" value="ATase"/>
    <property type="match status" value="1"/>
</dbReference>
<dbReference type="Gene3D" id="1.10.10.60">
    <property type="entry name" value="Homeodomain-like"/>
    <property type="match status" value="1"/>
</dbReference>
<evidence type="ECO:0000256" key="8">
    <source>
        <dbReference type="ARBA" id="ARBA00022833"/>
    </source>
</evidence>
<evidence type="ECO:0000256" key="4">
    <source>
        <dbReference type="ARBA" id="ARBA00022603"/>
    </source>
</evidence>